<accession>Q483X4</accession>
<evidence type="ECO:0000313" key="3">
    <source>
        <dbReference type="Proteomes" id="UP000000547"/>
    </source>
</evidence>
<keyword evidence="2" id="KW-0449">Lipoprotein</keyword>
<dbReference type="AlphaFoldDB" id="Q483X4"/>
<dbReference type="HOGENOM" id="CLU_103346_0_0_6"/>
<organism evidence="2 3">
    <name type="scientific">Colwellia psychrerythraea (strain 34H / ATCC BAA-681)</name>
    <name type="common">Vibrio psychroerythus</name>
    <dbReference type="NCBI Taxonomy" id="167879"/>
    <lineage>
        <taxon>Bacteria</taxon>
        <taxon>Pseudomonadati</taxon>
        <taxon>Pseudomonadota</taxon>
        <taxon>Gammaproteobacteria</taxon>
        <taxon>Alteromonadales</taxon>
        <taxon>Colwelliaceae</taxon>
        <taxon>Colwellia</taxon>
    </lineage>
</organism>
<gene>
    <name evidence="2" type="ordered locus">CPS_1912</name>
</gene>
<evidence type="ECO:0000256" key="1">
    <source>
        <dbReference type="SAM" id="SignalP"/>
    </source>
</evidence>
<feature type="signal peptide" evidence="1">
    <location>
        <begin position="1"/>
        <end position="23"/>
    </location>
</feature>
<sequence>MKILSIALICFFLLSCSSTKVHLYSRYLSEQQTDKITKTLEEHDFEVIANTLAFPDDVQQSTLLYSPFVKGEDNLNILIDSLENLGWRLPIVKPLFAGNHYYTKNSVGLLLLPDGLKQSDKLLSQDLVNDYEAEKCEISVKLRLNRDETYQLSYSDVPFSQPEHLTGKWHIPSYPYIKLVSANKMWSFYFEIQKKTDIDLVSKVEIIELKPVDKHHVFPYCSFTYGVRI</sequence>
<dbReference type="Proteomes" id="UP000000547">
    <property type="component" value="Chromosome"/>
</dbReference>
<dbReference type="STRING" id="167879.CPS_1912"/>
<protein>
    <submittedName>
        <fullName evidence="2">Putative lipoprotein</fullName>
    </submittedName>
</protein>
<proteinExistence type="predicted"/>
<dbReference type="PROSITE" id="PS51257">
    <property type="entry name" value="PROKAR_LIPOPROTEIN"/>
    <property type="match status" value="1"/>
</dbReference>
<keyword evidence="1" id="KW-0732">Signal</keyword>
<dbReference type="EMBL" id="CP000083">
    <property type="protein sequence ID" value="AAZ28424.1"/>
    <property type="molecule type" value="Genomic_DNA"/>
</dbReference>
<dbReference type="KEGG" id="cps:CPS_1912"/>
<feature type="chain" id="PRO_5004234124" evidence="1">
    <location>
        <begin position="24"/>
        <end position="229"/>
    </location>
</feature>
<dbReference type="RefSeq" id="WP_011042736.1">
    <property type="nucleotide sequence ID" value="NC_003910.7"/>
</dbReference>
<reference evidence="2" key="1">
    <citation type="journal article" date="2005" name="Proc. Natl. Acad. Sci. U.S.A.">
        <title>The psychrophilic lifestyle as revealed by the genome sequence of Colwellia psychrerythraea 34H through genomic and proteomic analyses.</title>
        <authorList>
            <person name="Methe B.A."/>
            <person name="Nelson K.E."/>
            <person name="Deming J.W."/>
            <person name="Momen B."/>
            <person name="Melamud E."/>
            <person name="Zhang X."/>
            <person name="Moult J."/>
            <person name="Madupu R."/>
            <person name="Nelson W.C."/>
            <person name="Dodson R.J."/>
            <person name="Brinkac L.M."/>
            <person name="Daugherty S.C."/>
            <person name="Durkin A.S."/>
            <person name="DeBoy R.T."/>
            <person name="Kolonay J.F."/>
            <person name="Sullivan S.A."/>
            <person name="Zhou L."/>
            <person name="Davidsen T.M."/>
            <person name="Wu M."/>
            <person name="Huston A.L."/>
            <person name="Lewis M."/>
            <person name="Weaver B."/>
            <person name="Weidman J.F."/>
            <person name="Khouri H."/>
            <person name="Utterback T.R."/>
            <person name="Feldblyum T.V."/>
            <person name="Fraser C.M."/>
        </authorList>
    </citation>
    <scope>NUCLEOTIDE SEQUENCE [LARGE SCALE GENOMIC DNA]</scope>
    <source>
        <strain evidence="2">34H</strain>
    </source>
</reference>
<name>Q483X4_COLP3</name>
<evidence type="ECO:0000313" key="2">
    <source>
        <dbReference type="EMBL" id="AAZ28424.1"/>
    </source>
</evidence>